<evidence type="ECO:0000256" key="1">
    <source>
        <dbReference type="PROSITE-ProRule" id="PRU00042"/>
    </source>
</evidence>
<keyword evidence="1" id="KW-0862">Zinc</keyword>
<feature type="domain" description="C2H2-type" evidence="2">
    <location>
        <begin position="81"/>
        <end position="108"/>
    </location>
</feature>
<dbReference type="AlphaFoldDB" id="A0AAV4BIM3"/>
<evidence type="ECO:0000259" key="2">
    <source>
        <dbReference type="PROSITE" id="PS50157"/>
    </source>
</evidence>
<gene>
    <name evidence="3" type="ORF">PoB_004574700</name>
</gene>
<keyword evidence="1" id="KW-0479">Metal-binding</keyword>
<dbReference type="InterPro" id="IPR013087">
    <property type="entry name" value="Znf_C2H2_type"/>
</dbReference>
<proteinExistence type="predicted"/>
<dbReference type="GO" id="GO:0008270">
    <property type="term" value="F:zinc ion binding"/>
    <property type="evidence" value="ECO:0007669"/>
    <property type="project" value="UniProtKB-KW"/>
</dbReference>
<evidence type="ECO:0000313" key="3">
    <source>
        <dbReference type="EMBL" id="GFO19242.1"/>
    </source>
</evidence>
<dbReference type="PROSITE" id="PS50157">
    <property type="entry name" value="ZINC_FINGER_C2H2_2"/>
    <property type="match status" value="1"/>
</dbReference>
<dbReference type="EMBL" id="BLXT01005060">
    <property type="protein sequence ID" value="GFO19242.1"/>
    <property type="molecule type" value="Genomic_DNA"/>
</dbReference>
<keyword evidence="1" id="KW-0863">Zinc-finger</keyword>
<accession>A0AAV4BIM3</accession>
<reference evidence="3 4" key="1">
    <citation type="journal article" date="2021" name="Elife">
        <title>Chloroplast acquisition without the gene transfer in kleptoplastic sea slugs, Plakobranchus ocellatus.</title>
        <authorList>
            <person name="Maeda T."/>
            <person name="Takahashi S."/>
            <person name="Yoshida T."/>
            <person name="Shimamura S."/>
            <person name="Takaki Y."/>
            <person name="Nagai Y."/>
            <person name="Toyoda A."/>
            <person name="Suzuki Y."/>
            <person name="Arimoto A."/>
            <person name="Ishii H."/>
            <person name="Satoh N."/>
            <person name="Nishiyama T."/>
            <person name="Hasebe M."/>
            <person name="Maruyama T."/>
            <person name="Minagawa J."/>
            <person name="Obokata J."/>
            <person name="Shigenobu S."/>
        </authorList>
    </citation>
    <scope>NUCLEOTIDE SEQUENCE [LARGE SCALE GENOMIC DNA]</scope>
</reference>
<comment type="caution">
    <text evidence="3">The sequence shown here is derived from an EMBL/GenBank/DDBJ whole genome shotgun (WGS) entry which is preliminary data.</text>
</comment>
<keyword evidence="4" id="KW-1185">Reference proteome</keyword>
<protein>
    <recommendedName>
        <fullName evidence="2">C2H2-type domain-containing protein</fullName>
    </recommendedName>
</protein>
<organism evidence="3 4">
    <name type="scientific">Plakobranchus ocellatus</name>
    <dbReference type="NCBI Taxonomy" id="259542"/>
    <lineage>
        <taxon>Eukaryota</taxon>
        <taxon>Metazoa</taxon>
        <taxon>Spiralia</taxon>
        <taxon>Lophotrochozoa</taxon>
        <taxon>Mollusca</taxon>
        <taxon>Gastropoda</taxon>
        <taxon>Heterobranchia</taxon>
        <taxon>Euthyneura</taxon>
        <taxon>Panpulmonata</taxon>
        <taxon>Sacoglossa</taxon>
        <taxon>Placobranchoidea</taxon>
        <taxon>Plakobranchidae</taxon>
        <taxon>Plakobranchus</taxon>
    </lineage>
</organism>
<evidence type="ECO:0000313" key="4">
    <source>
        <dbReference type="Proteomes" id="UP000735302"/>
    </source>
</evidence>
<sequence>MPPYVLQNKAIVPFIIDTNHHQLYYDRLCFFRCMAAHQTGARRCVEARTRALFRQWTDTSVDEFDGINLWELDELEVAHAFGCEKCGKQYKERKKLIWHEKRCAGDEIKRYYAGGVYHPNPTPLEVLADEGVPVETDFV</sequence>
<dbReference type="Proteomes" id="UP000735302">
    <property type="component" value="Unassembled WGS sequence"/>
</dbReference>
<name>A0AAV4BIM3_9GAST</name>